<feature type="transmembrane region" description="Helical" evidence="6">
    <location>
        <begin position="65"/>
        <end position="87"/>
    </location>
</feature>
<dbReference type="InterPro" id="IPR017778">
    <property type="entry name" value="ABC_transptr_urea_perm_UrtC"/>
</dbReference>
<evidence type="ECO:0000256" key="1">
    <source>
        <dbReference type="ARBA" id="ARBA00004651"/>
    </source>
</evidence>
<organism evidence="7">
    <name type="scientific">Candidatus Reconcilbacillus cellulovorans</name>
    <dbReference type="NCBI Taxonomy" id="1906605"/>
    <lineage>
        <taxon>Bacteria</taxon>
        <taxon>Bacillati</taxon>
        <taxon>Bacillota</taxon>
        <taxon>Bacilli</taxon>
        <taxon>Bacillales</taxon>
        <taxon>Paenibacillaceae</taxon>
        <taxon>Candidatus Reconcilbacillus</taxon>
    </lineage>
</organism>
<reference evidence="7" key="1">
    <citation type="submission" date="2016-12" db="EMBL/GenBank/DDBJ databases">
        <title>Candidatus Reconcilibacillus cellulovorans genome.</title>
        <authorList>
            <person name="Kolinko S."/>
            <person name="Wu Y.-W."/>
            <person name="Tachea F."/>
            <person name="Denzel E."/>
            <person name="Hiras J."/>
            <person name="Baecker N."/>
            <person name="Chan L.J."/>
            <person name="Eichorst S.A."/>
            <person name="Frey D."/>
            <person name="Adams P.D."/>
            <person name="Pray T."/>
            <person name="Tanjore D."/>
            <person name="Petzold C.J."/>
            <person name="Gladden J.M."/>
            <person name="Simmons B.A."/>
            <person name="Singer S.W."/>
        </authorList>
    </citation>
    <scope>NUCLEOTIDE SEQUENCE [LARGE SCALE GENOMIC DNA]</scope>
    <source>
        <strain evidence="7">JTherm</strain>
    </source>
</reference>
<evidence type="ECO:0000256" key="3">
    <source>
        <dbReference type="ARBA" id="ARBA00022692"/>
    </source>
</evidence>
<dbReference type="GO" id="GO:0015658">
    <property type="term" value="F:branched-chain amino acid transmembrane transporter activity"/>
    <property type="evidence" value="ECO:0007669"/>
    <property type="project" value="InterPro"/>
</dbReference>
<feature type="transmembrane region" description="Helical" evidence="6">
    <location>
        <begin position="187"/>
        <end position="204"/>
    </location>
</feature>
<proteinExistence type="predicted"/>
<evidence type="ECO:0000256" key="2">
    <source>
        <dbReference type="ARBA" id="ARBA00022475"/>
    </source>
</evidence>
<dbReference type="AlphaFoldDB" id="A0A2A6E1U2"/>
<accession>A0A2A6E1U2</accession>
<comment type="caution">
    <text evidence="7">The sequence shown here is derived from an EMBL/GenBank/DDBJ whole genome shotgun (WGS) entry which is preliminary data.</text>
</comment>
<feature type="transmembrane region" description="Helical" evidence="6">
    <location>
        <begin position="39"/>
        <end position="58"/>
    </location>
</feature>
<keyword evidence="2" id="KW-1003">Cell membrane</keyword>
<keyword evidence="4 6" id="KW-1133">Transmembrane helix</keyword>
<feature type="transmembrane region" description="Helical" evidence="6">
    <location>
        <begin position="139"/>
        <end position="158"/>
    </location>
</feature>
<sequence>MKEGALARAGVALTALVAAALLLAPFGLSDFRLSLLGKFLAFAVLAIGIDLIWGYAGILSLGHGVFFGLGAYAVAMHLKLVASGGRLPDFMSWSGVESLPWFWRPFASPWFALAAAVAVPVLIAVSLGYLTFRNRIRGAFFSILTQALVIVTVTLFIGQQGYTGGTNGLTNFSTFLGFPLYDPNVKIALYYVSLFVLGATYFLCRRMVRGRFGRILIAVRDGENRLRFLGYDPVRYKVFAFGLSAALAGVAGALFVLQEGIISPAQMNIVPSIEMVLWVAIGGRGTLSGAVIGALATNAAKTAFSELYPDGWLFFLGGLFVVVVLLLPGGLVGLWQTLIRTIRRRNERRVSDGRYRTA</sequence>
<name>A0A2A6E1U2_9BACL</name>
<dbReference type="PANTHER" id="PTHR30482">
    <property type="entry name" value="HIGH-AFFINITY BRANCHED-CHAIN AMINO ACID TRANSPORT SYSTEM PERMEASE"/>
    <property type="match status" value="1"/>
</dbReference>
<keyword evidence="5 6" id="KW-0472">Membrane</keyword>
<protein>
    <submittedName>
        <fullName evidence="7">Urea ABC transporter permease subunit UrtC</fullName>
    </submittedName>
</protein>
<gene>
    <name evidence="7" type="ORF">BLM47_04760</name>
</gene>
<dbReference type="EMBL" id="MOXJ01000008">
    <property type="protein sequence ID" value="PDO10902.1"/>
    <property type="molecule type" value="Genomic_DNA"/>
</dbReference>
<dbReference type="InterPro" id="IPR043428">
    <property type="entry name" value="LivM-like"/>
</dbReference>
<dbReference type="Pfam" id="PF02653">
    <property type="entry name" value="BPD_transp_2"/>
    <property type="match status" value="1"/>
</dbReference>
<evidence type="ECO:0000256" key="5">
    <source>
        <dbReference type="ARBA" id="ARBA00023136"/>
    </source>
</evidence>
<evidence type="ECO:0000313" key="7">
    <source>
        <dbReference type="EMBL" id="PDO10902.1"/>
    </source>
</evidence>
<dbReference type="PANTHER" id="PTHR30482:SF4">
    <property type="entry name" value="SLR1201 PROTEIN"/>
    <property type="match status" value="1"/>
</dbReference>
<evidence type="ECO:0000256" key="6">
    <source>
        <dbReference type="SAM" id="Phobius"/>
    </source>
</evidence>
<feature type="transmembrane region" description="Helical" evidence="6">
    <location>
        <begin position="312"/>
        <end position="335"/>
    </location>
</feature>
<comment type="subcellular location">
    <subcellularLocation>
        <location evidence="1">Cell membrane</location>
        <topology evidence="1">Multi-pass membrane protein</topology>
    </subcellularLocation>
</comment>
<evidence type="ECO:0000256" key="4">
    <source>
        <dbReference type="ARBA" id="ARBA00022989"/>
    </source>
</evidence>
<feature type="transmembrane region" description="Helical" evidence="6">
    <location>
        <begin position="107"/>
        <end position="132"/>
    </location>
</feature>
<dbReference type="NCBIfam" id="TIGR03408">
    <property type="entry name" value="urea_trans_UrtC"/>
    <property type="match status" value="1"/>
</dbReference>
<keyword evidence="3 6" id="KW-0812">Transmembrane</keyword>
<feature type="transmembrane region" description="Helical" evidence="6">
    <location>
        <begin position="238"/>
        <end position="257"/>
    </location>
</feature>
<dbReference type="GO" id="GO:0005886">
    <property type="term" value="C:plasma membrane"/>
    <property type="evidence" value="ECO:0007669"/>
    <property type="project" value="UniProtKB-SubCell"/>
</dbReference>
<dbReference type="Proteomes" id="UP000243688">
    <property type="component" value="Unassembled WGS sequence"/>
</dbReference>
<dbReference type="CDD" id="cd06581">
    <property type="entry name" value="TM_PBP1_LivM_like"/>
    <property type="match status" value="1"/>
</dbReference>
<dbReference type="InterPro" id="IPR001851">
    <property type="entry name" value="ABC_transp_permease"/>
</dbReference>